<evidence type="ECO:0000313" key="2">
    <source>
        <dbReference type="EMBL" id="ONH21847.1"/>
    </source>
</evidence>
<feature type="domain" description="Trypsin-co-occurring" evidence="1">
    <location>
        <begin position="16"/>
        <end position="93"/>
    </location>
</feature>
<evidence type="ECO:0000313" key="3">
    <source>
        <dbReference type="Proteomes" id="UP000188929"/>
    </source>
</evidence>
<organism evidence="2 3">
    <name type="scientific">Pseudofrankia asymbiotica</name>
    <dbReference type="NCBI Taxonomy" id="1834516"/>
    <lineage>
        <taxon>Bacteria</taxon>
        <taxon>Bacillati</taxon>
        <taxon>Actinomycetota</taxon>
        <taxon>Actinomycetes</taxon>
        <taxon>Frankiales</taxon>
        <taxon>Frankiaceae</taxon>
        <taxon>Pseudofrankia</taxon>
    </lineage>
</organism>
<dbReference type="Proteomes" id="UP000188929">
    <property type="component" value="Unassembled WGS sequence"/>
</dbReference>
<name>A0A1V2I0Z4_9ACTN</name>
<gene>
    <name evidence="2" type="ORF">BL253_37635</name>
</gene>
<comment type="caution">
    <text evidence="2">The sequence shown here is derived from an EMBL/GenBank/DDBJ whole genome shotgun (WGS) entry which is preliminary data.</text>
</comment>
<dbReference type="AlphaFoldDB" id="A0A1V2I0Z4"/>
<proteinExistence type="predicted"/>
<evidence type="ECO:0000259" key="1">
    <source>
        <dbReference type="Pfam" id="PF19631"/>
    </source>
</evidence>
<reference evidence="3" key="1">
    <citation type="submission" date="2016-10" db="EMBL/GenBank/DDBJ databases">
        <title>Frankia sp. NRRL B-16386 Genome sequencing.</title>
        <authorList>
            <person name="Ghodhbane-Gtari F."/>
            <person name="Swanson E."/>
            <person name="Gueddou A."/>
            <person name="Hezbri K."/>
            <person name="Ktari K."/>
            <person name="Nouioui I."/>
            <person name="Morris K."/>
            <person name="Simpson S."/>
            <person name="Abebe-Akele F."/>
            <person name="Thomas K."/>
            <person name="Gtari M."/>
            <person name="Tisa L.S."/>
        </authorList>
    </citation>
    <scope>NUCLEOTIDE SEQUENCE [LARGE SCALE GENOMIC DNA]</scope>
    <source>
        <strain evidence="3">NRRL B-16386</strain>
    </source>
</reference>
<protein>
    <recommendedName>
        <fullName evidence="1">Trypsin-co-occurring domain-containing protein</fullName>
    </recommendedName>
</protein>
<accession>A0A1V2I0Z4</accession>
<keyword evidence="3" id="KW-1185">Reference proteome</keyword>
<sequence>MIRGLISGDLVSEPWVGLAEAIGAIRAELIAAQVAGVGSPIRFAAEPIELELGVEVRTGGKADAGVRIGVVSIGAGGERSSAASHRLTVRLAPVDPVTGDRALIGDDE</sequence>
<dbReference type="EMBL" id="MOMC01000142">
    <property type="protein sequence ID" value="ONH21847.1"/>
    <property type="molecule type" value="Genomic_DNA"/>
</dbReference>
<dbReference type="Pfam" id="PF19631">
    <property type="entry name" value="Trypco2"/>
    <property type="match status" value="1"/>
</dbReference>
<dbReference type="InterPro" id="IPR045608">
    <property type="entry name" value="Trypco2"/>
</dbReference>